<feature type="compositionally biased region" description="Gly residues" evidence="4">
    <location>
        <begin position="280"/>
        <end position="290"/>
    </location>
</feature>
<feature type="compositionally biased region" description="Basic and acidic residues" evidence="4">
    <location>
        <begin position="265"/>
        <end position="278"/>
    </location>
</feature>
<evidence type="ECO:0000313" key="5">
    <source>
        <dbReference type="EMBL" id="KAK7861332.1"/>
    </source>
</evidence>
<feature type="region of interest" description="Disordered" evidence="4">
    <location>
        <begin position="223"/>
        <end position="246"/>
    </location>
</feature>
<feature type="compositionally biased region" description="Low complexity" evidence="4">
    <location>
        <begin position="50"/>
        <end position="70"/>
    </location>
</feature>
<reference evidence="5" key="3">
    <citation type="submission" date="2023-07" db="EMBL/GenBank/DDBJ databases">
        <title>An improved reference 1 genome and first organelle genomes of Quercus suber.</title>
        <authorList>
            <consortium name="Genosuber Consortium"/>
            <person name="Usie A."/>
            <person name="Serra O."/>
            <person name="Barros P."/>
        </authorList>
    </citation>
    <scope>NUCLEOTIDE SEQUENCE</scope>
    <source>
        <strain evidence="5">HL8</strain>
        <tissue evidence="5">Leaves</tissue>
    </source>
</reference>
<dbReference type="FunFam" id="2.130.10.10:FF:000712">
    <property type="entry name" value="Transducin/WD40 repeat-like superfamily protein"/>
    <property type="match status" value="1"/>
</dbReference>
<comment type="caution">
    <text evidence="5">The sequence shown here is derived from an EMBL/GenBank/DDBJ whole genome shotgun (WGS) entry which is preliminary data.</text>
</comment>
<gene>
    <name evidence="5" type="primary">WDR44_0</name>
    <name evidence="5" type="ORF">CFP56_011401</name>
</gene>
<evidence type="ECO:0000256" key="3">
    <source>
        <dbReference type="PROSITE-ProRule" id="PRU00221"/>
    </source>
</evidence>
<dbReference type="EMBL" id="PKMF04000002">
    <property type="protein sequence ID" value="KAK7861332.1"/>
    <property type="molecule type" value="Genomic_DNA"/>
</dbReference>
<feature type="repeat" description="WD" evidence="3">
    <location>
        <begin position="484"/>
        <end position="518"/>
    </location>
</feature>
<dbReference type="InterPro" id="IPR001680">
    <property type="entry name" value="WD40_rpt"/>
</dbReference>
<evidence type="ECO:0000256" key="4">
    <source>
        <dbReference type="SAM" id="MobiDB-lite"/>
    </source>
</evidence>
<dbReference type="InterPro" id="IPR015943">
    <property type="entry name" value="WD40/YVTN_repeat-like_dom_sf"/>
</dbReference>
<accession>A0AAW0MBM0</accession>
<name>A0AAW0MBM0_QUESU</name>
<dbReference type="InterPro" id="IPR036322">
    <property type="entry name" value="WD40_repeat_dom_sf"/>
</dbReference>
<protein>
    <submittedName>
        <fullName evidence="5">Wd repeat-containing protein 44</fullName>
    </submittedName>
</protein>
<dbReference type="InterPro" id="IPR020472">
    <property type="entry name" value="WD40_PAC1"/>
</dbReference>
<organism evidence="5">
    <name type="scientific">Quercus suber</name>
    <name type="common">Cork oak</name>
    <dbReference type="NCBI Taxonomy" id="58331"/>
    <lineage>
        <taxon>Eukaryota</taxon>
        <taxon>Viridiplantae</taxon>
        <taxon>Streptophyta</taxon>
        <taxon>Embryophyta</taxon>
        <taxon>Tracheophyta</taxon>
        <taxon>Spermatophyta</taxon>
        <taxon>Magnoliopsida</taxon>
        <taxon>eudicotyledons</taxon>
        <taxon>Gunneridae</taxon>
        <taxon>Pentapetalae</taxon>
        <taxon>rosids</taxon>
        <taxon>fabids</taxon>
        <taxon>Fagales</taxon>
        <taxon>Fagaceae</taxon>
        <taxon>Quercus</taxon>
    </lineage>
</organism>
<dbReference type="PROSITE" id="PS50082">
    <property type="entry name" value="WD_REPEATS_2"/>
    <property type="match status" value="3"/>
</dbReference>
<reference evidence="5" key="2">
    <citation type="journal article" date="2018" name="Sci. Data">
        <title>The draft genome sequence of cork oak.</title>
        <authorList>
            <person name="Ramos A.M."/>
            <person name="Usie A."/>
            <person name="Barbosa P."/>
            <person name="Barros P.M."/>
            <person name="Capote T."/>
            <person name="Chaves I."/>
            <person name="Simoes F."/>
            <person name="Abreu I."/>
            <person name="Carrasquinho I."/>
            <person name="Faro C."/>
            <person name="Guimaraes J.B."/>
            <person name="Mendonca D."/>
            <person name="Nobrega F."/>
            <person name="Rodrigues L."/>
            <person name="Saibo N.J.M."/>
            <person name="Varela M.C."/>
            <person name="Egas C."/>
            <person name="Matos J."/>
            <person name="Miguel C.M."/>
            <person name="Oliveira M.M."/>
            <person name="Ricardo C.P."/>
            <person name="Goncalves S."/>
        </authorList>
    </citation>
    <scope>NUCLEOTIDE SEQUENCE [LARGE SCALE GENOMIC DNA]</scope>
    <source>
        <strain evidence="5">HL8</strain>
    </source>
</reference>
<dbReference type="AlphaFoldDB" id="A0AAW0MBM0"/>
<dbReference type="PANTHER" id="PTHR14221">
    <property type="entry name" value="WD REPEAT DOMAIN 44"/>
    <property type="match status" value="1"/>
</dbReference>
<feature type="region of interest" description="Disordered" evidence="4">
    <location>
        <begin position="262"/>
        <end position="310"/>
    </location>
</feature>
<dbReference type="Pfam" id="PF00400">
    <property type="entry name" value="WD40"/>
    <property type="match status" value="3"/>
</dbReference>
<dbReference type="Gene3D" id="2.130.10.10">
    <property type="entry name" value="YVTN repeat-like/Quinoprotein amine dehydrogenase"/>
    <property type="match status" value="1"/>
</dbReference>
<dbReference type="PANTHER" id="PTHR14221:SF67">
    <property type="entry name" value="WD REPEAT-CONTAINING PROTEIN 44-LIKE"/>
    <property type="match status" value="1"/>
</dbReference>
<dbReference type="SUPFAM" id="SSF50978">
    <property type="entry name" value="WD40 repeat-like"/>
    <property type="match status" value="1"/>
</dbReference>
<proteinExistence type="predicted"/>
<dbReference type="PRINTS" id="PR00320">
    <property type="entry name" value="GPROTEINBRPT"/>
</dbReference>
<feature type="region of interest" description="Disordered" evidence="4">
    <location>
        <begin position="50"/>
        <end position="75"/>
    </location>
</feature>
<evidence type="ECO:0000256" key="1">
    <source>
        <dbReference type="ARBA" id="ARBA00022574"/>
    </source>
</evidence>
<feature type="repeat" description="WD" evidence="3">
    <location>
        <begin position="444"/>
        <end position="484"/>
    </location>
</feature>
<keyword evidence="1 3" id="KW-0853">WD repeat</keyword>
<feature type="region of interest" description="Disordered" evidence="4">
    <location>
        <begin position="123"/>
        <end position="147"/>
    </location>
</feature>
<dbReference type="InterPro" id="IPR040324">
    <property type="entry name" value="WDR44/Dgr2"/>
</dbReference>
<reference evidence="5" key="1">
    <citation type="submission" date="2017-12" db="EMBL/GenBank/DDBJ databases">
        <authorList>
            <person name="Barbosa P."/>
            <person name="Usie A."/>
            <person name="Ramos A.M."/>
        </authorList>
    </citation>
    <scope>NUCLEOTIDE SEQUENCE</scope>
    <source>
        <strain evidence="5">HL8</strain>
        <tissue evidence="5">Leaves</tissue>
    </source>
</reference>
<dbReference type="PROSITE" id="PS50294">
    <property type="entry name" value="WD_REPEATS_REGION"/>
    <property type="match status" value="3"/>
</dbReference>
<feature type="repeat" description="WD" evidence="3">
    <location>
        <begin position="331"/>
        <end position="364"/>
    </location>
</feature>
<evidence type="ECO:0000256" key="2">
    <source>
        <dbReference type="ARBA" id="ARBA00022737"/>
    </source>
</evidence>
<sequence>MSKTTRHNNNTNNSNNNTTTNTNNTNNNDDEGDESECFYESLDRIASSSCSCSNSNSNSDNENDAVSVSSPNYGSDLHRKSFRAPKFPMGLSSNYDIWISEPSSVSERRSRLLRQMGLINDPSLSRTTRSISSDRLASQPDPTTSDAAAATIVRSKSDEREKVCFIKNLDNGKEFVVNEIREDGMWNKVKEVETGRQLTMEEFQMSLGHSPIVQELMRRQNVEDGNKDGLDPNSSSNTGAAAAKTKKKGGWFKSIRNVASSVTGYKERRSSDERDTSSEKGGGGGGGGGRRSSSATDDSQDVSYHGPERVRVRQYGKSCKELSGLYKSQEIQAHNGSIWSIKFSLDGKYLASAGEDCDIHVWQVGETERKGDLLSMERQEDVNFNYLFVPNGSPEPNSLSPIMDSHLEKKKRGRTSVSRKSLSLDHIAVPDAVFALSDKPICSLQGHSDDVLDLSWSKSQHLLSSSMDKTVRLWHLPSKSCLKVFSHSDFVTCIQFNPVDDRYFISGSLDAKVRIWSIPDRQVVDWNDVHEMVTAACYTPDGQGALVGSHKGSCCLYNTSENKLQQKSQINLQNKKKKSHHKKISGFQLLISLSKQFAPGSSSEVFITSADSRIRVVDGIDLVHKFKANHPPTPVEDINDGSRSASGCTNSPLHGTISSATNSYFFDRISATWPEEKLVPTTRNRSSPRVSVDGLTQNMSAWGMVIVTAGRKGQIRTFQNFGFPVRI</sequence>
<feature type="region of interest" description="Disordered" evidence="4">
    <location>
        <begin position="1"/>
        <end position="34"/>
    </location>
</feature>
<dbReference type="SMART" id="SM00320">
    <property type="entry name" value="WD40"/>
    <property type="match status" value="4"/>
</dbReference>
<keyword evidence="2" id="KW-0677">Repeat</keyword>
<feature type="compositionally biased region" description="Polar residues" evidence="4">
    <location>
        <begin position="123"/>
        <end position="146"/>
    </location>
</feature>
<feature type="compositionally biased region" description="Low complexity" evidence="4">
    <location>
        <begin position="8"/>
        <end position="27"/>
    </location>
</feature>